<dbReference type="WBParaSite" id="DME_0000860101-mRNA-1">
    <property type="protein sequence ID" value="DME_0000860101-mRNA-1"/>
    <property type="gene ID" value="DME_0000860101"/>
</dbReference>
<dbReference type="Proteomes" id="UP000274756">
    <property type="component" value="Unassembled WGS sequence"/>
</dbReference>
<dbReference type="OrthoDB" id="5782876at2759"/>
<evidence type="ECO:0000313" key="2">
    <source>
        <dbReference type="EMBL" id="VDN52543.1"/>
    </source>
</evidence>
<feature type="region of interest" description="Disordered" evidence="1">
    <location>
        <begin position="184"/>
        <end position="277"/>
    </location>
</feature>
<feature type="compositionally biased region" description="Low complexity" evidence="1">
    <location>
        <begin position="248"/>
        <end position="261"/>
    </location>
</feature>
<gene>
    <name evidence="2" type="ORF">DME_LOCUS2516</name>
</gene>
<evidence type="ECO:0000313" key="5">
    <source>
        <dbReference type="WBParaSite" id="DME_0000860101-mRNA-1"/>
    </source>
</evidence>
<feature type="compositionally biased region" description="Polar residues" evidence="1">
    <location>
        <begin position="217"/>
        <end position="247"/>
    </location>
</feature>
<feature type="compositionally biased region" description="Polar residues" evidence="1">
    <location>
        <begin position="184"/>
        <end position="198"/>
    </location>
</feature>
<keyword evidence="4" id="KW-1185">Reference proteome</keyword>
<accession>A0A0N4ULD1</accession>
<feature type="compositionally biased region" description="Low complexity" evidence="1">
    <location>
        <begin position="62"/>
        <end position="77"/>
    </location>
</feature>
<dbReference type="Proteomes" id="UP000038040">
    <property type="component" value="Unplaced"/>
</dbReference>
<dbReference type="STRING" id="318479.A0A0N4ULD1"/>
<evidence type="ECO:0000313" key="3">
    <source>
        <dbReference type="Proteomes" id="UP000038040"/>
    </source>
</evidence>
<feature type="region of interest" description="Disordered" evidence="1">
    <location>
        <begin position="62"/>
        <end position="118"/>
    </location>
</feature>
<dbReference type="AlphaFoldDB" id="A0A0N4ULD1"/>
<evidence type="ECO:0000313" key="4">
    <source>
        <dbReference type="Proteomes" id="UP000274756"/>
    </source>
</evidence>
<name>A0A0N4ULD1_DRAME</name>
<reference evidence="5" key="1">
    <citation type="submission" date="2017-02" db="UniProtKB">
        <authorList>
            <consortium name="WormBaseParasite"/>
        </authorList>
    </citation>
    <scope>IDENTIFICATION</scope>
</reference>
<evidence type="ECO:0000256" key="1">
    <source>
        <dbReference type="SAM" id="MobiDB-lite"/>
    </source>
</evidence>
<feature type="compositionally biased region" description="Low complexity" evidence="1">
    <location>
        <begin position="85"/>
        <end position="108"/>
    </location>
</feature>
<organism evidence="3 5">
    <name type="scientific">Dracunculus medinensis</name>
    <name type="common">Guinea worm</name>
    <dbReference type="NCBI Taxonomy" id="318479"/>
    <lineage>
        <taxon>Eukaryota</taxon>
        <taxon>Metazoa</taxon>
        <taxon>Ecdysozoa</taxon>
        <taxon>Nematoda</taxon>
        <taxon>Chromadorea</taxon>
        <taxon>Rhabditida</taxon>
        <taxon>Spirurina</taxon>
        <taxon>Dracunculoidea</taxon>
        <taxon>Dracunculidae</taxon>
        <taxon>Dracunculus</taxon>
    </lineage>
</organism>
<dbReference type="EMBL" id="UYYG01000065">
    <property type="protein sequence ID" value="VDN52543.1"/>
    <property type="molecule type" value="Genomic_DNA"/>
</dbReference>
<feature type="compositionally biased region" description="Basic residues" evidence="1">
    <location>
        <begin position="203"/>
        <end position="212"/>
    </location>
</feature>
<protein>
    <submittedName>
        <fullName evidence="5">HMG box domain-containing protein</fullName>
    </submittedName>
</protein>
<proteinExistence type="predicted"/>
<reference evidence="2 4" key="2">
    <citation type="submission" date="2018-11" db="EMBL/GenBank/DDBJ databases">
        <authorList>
            <consortium name="Pathogen Informatics"/>
        </authorList>
    </citation>
    <scope>NUCLEOTIDE SEQUENCE [LARGE SCALE GENOMIC DNA]</scope>
</reference>
<sequence length="559" mass="62260">MENNKTTQATCNSFVPALDFPIFESIGGTASMASSSEQQQQQQMMANSINNDDLMAVVAAAGTQQQGTSQSSTSSPQPMQPNFRTPNSINSNSISTPSPNYPSSNSWPGGFGGQQRINDDLTTTANTSIMPSTSTDMVYVRRLTIERPQSRLRIFTSRMANEAAEQVRLRNFESIIQWHEANFPPSTSNLPNGIINNSDNHKIVKNGRKRKQELKTRSSNQPNGSLMTNSPCSVIPQPNSNGASRTNSAEQRQSEQHSSSSNDLLMLGDEETTGDDPLRRMERMTHDSLFEPASKVHRLHTDSNLSARREEDRNAKLEKMRALEHQIMADRSKPDPQAQTKWNLLLQEHEAQKMGYSQSMVQQQQHHYAANQTMMPPPNFSSPSHTGPQILPAFQRPAYPQMPLHITSNSGTVNGIIPTMPGPSISQPLRPSLNLTAYGQYPSDSFHCVPPYSNAYFPVPPQGCPPELQQNMPGSYGHMFGPPNGAPMHNRGYPIYSPNMRATYHPEKVMPADLWNRQLPQPINNLEARIPNQKIQYHPSGAVFDENYQEPMNNGTMYT</sequence>